<dbReference type="Pfam" id="PF25681">
    <property type="entry name" value="Phage_TTP_17"/>
    <property type="match status" value="1"/>
</dbReference>
<organism evidence="1 2">
    <name type="scientific">Streptomyces lasalocidi</name>
    <name type="common">Streptomyces lasaliensis</name>
    <dbReference type="NCBI Taxonomy" id="324833"/>
    <lineage>
        <taxon>Bacteria</taxon>
        <taxon>Bacillati</taxon>
        <taxon>Actinomycetota</taxon>
        <taxon>Actinomycetes</taxon>
        <taxon>Kitasatosporales</taxon>
        <taxon>Streptomycetaceae</taxon>
        <taxon>Streptomyces</taxon>
    </lineage>
</organism>
<dbReference type="OrthoDB" id="4130395at2"/>
<sequence>MANNSANVLAGKPLATGGVLVAPTGTAAPVDAMTALNASFKALGYVGEDGLTESAERSTDKIKAWGGDVVKVVQTDYAVTYSFTLIETLNSDVLKAVHGAGNVTTTAATSTKGTLHAVKLNGDTLPRQSFVFEVKDGDARIRIYVPQGQITEVGEVTYSDEDVIGYEVTVEAFRDATAGANAIKYIDDGVFSS</sequence>
<evidence type="ECO:0008006" key="3">
    <source>
        <dbReference type="Google" id="ProtNLM"/>
    </source>
</evidence>
<keyword evidence="2" id="KW-1185">Reference proteome</keyword>
<dbReference type="AlphaFoldDB" id="A0A4U5WMM6"/>
<dbReference type="EMBL" id="SZNQ01000001">
    <property type="protein sequence ID" value="TKT03444.1"/>
    <property type="molecule type" value="Genomic_DNA"/>
</dbReference>
<evidence type="ECO:0000313" key="2">
    <source>
        <dbReference type="Proteomes" id="UP000305929"/>
    </source>
</evidence>
<reference evidence="1 2" key="1">
    <citation type="submission" date="2019-04" db="EMBL/GenBank/DDBJ databases">
        <title>Streptomyces lasaliensis sp. nov., an Actinomycete isolated from soil which produces the polyether antibiotic lasalocid.</title>
        <authorList>
            <person name="Erwin G."/>
            <person name="Haber C."/>
        </authorList>
    </citation>
    <scope>NUCLEOTIDE SEQUENCE [LARGE SCALE GENOMIC DNA]</scope>
    <source>
        <strain evidence="1 2">X-537</strain>
    </source>
</reference>
<dbReference type="InterPro" id="IPR058154">
    <property type="entry name" value="Bxb1_TTP-like"/>
</dbReference>
<evidence type="ECO:0000313" key="1">
    <source>
        <dbReference type="EMBL" id="TKT03444.1"/>
    </source>
</evidence>
<proteinExistence type="predicted"/>
<accession>A0A4U5WMM6</accession>
<name>A0A4U5WMM6_STRLS</name>
<gene>
    <name evidence="1" type="ORF">E4U91_27355</name>
</gene>
<dbReference type="Proteomes" id="UP000305929">
    <property type="component" value="Unassembled WGS sequence"/>
</dbReference>
<comment type="caution">
    <text evidence="1">The sequence shown here is derived from an EMBL/GenBank/DDBJ whole genome shotgun (WGS) entry which is preliminary data.</text>
</comment>
<protein>
    <recommendedName>
        <fullName evidence="3">Phage tail protein</fullName>
    </recommendedName>
</protein>
<dbReference type="RefSeq" id="WP_137309292.1">
    <property type="nucleotide sequence ID" value="NZ_SZNQ01000001.1"/>
</dbReference>